<evidence type="ECO:0000313" key="4">
    <source>
        <dbReference type="EMBL" id="VDN26761.1"/>
    </source>
</evidence>
<evidence type="ECO:0000313" key="6">
    <source>
        <dbReference type="WBParaSite" id="GPUH_0001585601-mRNA-1"/>
    </source>
</evidence>
<dbReference type="GO" id="GO:0005643">
    <property type="term" value="C:nuclear pore"/>
    <property type="evidence" value="ECO:0007669"/>
    <property type="project" value="TreeGrafter"/>
</dbReference>
<reference evidence="6" key="1">
    <citation type="submission" date="2016-06" db="UniProtKB">
        <authorList>
            <consortium name="WormBaseParasite"/>
        </authorList>
    </citation>
    <scope>IDENTIFICATION</scope>
</reference>
<evidence type="ECO:0000259" key="2">
    <source>
        <dbReference type="Pfam" id="PF22967"/>
    </source>
</evidence>
<sequence>MAHFSKSGGLGCVCMVLGLVSVRVPGLGSGTGLGSGSGFGRSTRPDIIAVEVVNPRGTSGCSAEARIAAVSRHPEEQTAVVFAEDKDAHVVLSCGVTIDVIAKIGISTTTKVLFLDASPVKIAVQAFNAEGDMFTDLGDIPFEWHLESSSLSERPLRIVPFSQSKYEAPEGVRTLEKVKKRGYVVLVEGVSTGAAVLSAKLTGSHFR</sequence>
<dbReference type="OrthoDB" id="361283at2759"/>
<protein>
    <submittedName>
        <fullName evidence="6">Rhodanese domain-containing protein</fullName>
    </submittedName>
</protein>
<feature type="domain" description="NUP210 Ig-like" evidence="2">
    <location>
        <begin position="41"/>
        <end position="99"/>
    </location>
</feature>
<feature type="domain" description="NUP210 Ig-like" evidence="3">
    <location>
        <begin position="108"/>
        <end position="206"/>
    </location>
</feature>
<reference evidence="4 5" key="2">
    <citation type="submission" date="2018-11" db="EMBL/GenBank/DDBJ databases">
        <authorList>
            <consortium name="Pathogen Informatics"/>
        </authorList>
    </citation>
    <scope>NUCLEOTIDE SEQUENCE [LARGE SCALE GENOMIC DNA]</scope>
</reference>
<proteinExistence type="predicted"/>
<dbReference type="InterPro" id="IPR045197">
    <property type="entry name" value="NUP210-like"/>
</dbReference>
<dbReference type="PANTHER" id="PTHR23019">
    <property type="entry name" value="NUCLEAR PORE MEMBRANE GLYCOPROTEIN GP210-RELATED"/>
    <property type="match status" value="1"/>
</dbReference>
<evidence type="ECO:0000256" key="1">
    <source>
        <dbReference type="SAM" id="SignalP"/>
    </source>
</evidence>
<dbReference type="InterPro" id="IPR055096">
    <property type="entry name" value="Ig_NUP210_1st"/>
</dbReference>
<keyword evidence="1" id="KW-0732">Signal</keyword>
<feature type="chain" id="PRO_5043138999" evidence="1">
    <location>
        <begin position="31"/>
        <end position="207"/>
    </location>
</feature>
<dbReference type="InterPro" id="IPR055097">
    <property type="entry name" value="Ig_NUP210_2nd"/>
</dbReference>
<dbReference type="Pfam" id="PF22967">
    <property type="entry name" value="Ig_NUP210_1st"/>
    <property type="match status" value="1"/>
</dbReference>
<name>A0A183E4E3_9BILA</name>
<dbReference type="AlphaFoldDB" id="A0A183E4E3"/>
<dbReference type="EMBL" id="UYRT01082976">
    <property type="protein sequence ID" value="VDN26761.1"/>
    <property type="molecule type" value="Genomic_DNA"/>
</dbReference>
<evidence type="ECO:0000259" key="3">
    <source>
        <dbReference type="Pfam" id="PF22969"/>
    </source>
</evidence>
<evidence type="ECO:0000313" key="5">
    <source>
        <dbReference type="Proteomes" id="UP000271098"/>
    </source>
</evidence>
<organism evidence="6">
    <name type="scientific">Gongylonema pulchrum</name>
    <dbReference type="NCBI Taxonomy" id="637853"/>
    <lineage>
        <taxon>Eukaryota</taxon>
        <taxon>Metazoa</taxon>
        <taxon>Ecdysozoa</taxon>
        <taxon>Nematoda</taxon>
        <taxon>Chromadorea</taxon>
        <taxon>Rhabditida</taxon>
        <taxon>Spirurina</taxon>
        <taxon>Spiruromorpha</taxon>
        <taxon>Spiruroidea</taxon>
        <taxon>Gongylonematidae</taxon>
        <taxon>Gongylonema</taxon>
    </lineage>
</organism>
<dbReference type="Proteomes" id="UP000271098">
    <property type="component" value="Unassembled WGS sequence"/>
</dbReference>
<dbReference type="PANTHER" id="PTHR23019:SF0">
    <property type="entry name" value="NUCLEAR PORE MEMBRANE GLYCOPROTEIN 210"/>
    <property type="match status" value="1"/>
</dbReference>
<gene>
    <name evidence="4" type="ORF">GPUH_LOCUS15834</name>
</gene>
<feature type="signal peptide" evidence="1">
    <location>
        <begin position="1"/>
        <end position="30"/>
    </location>
</feature>
<dbReference type="WBParaSite" id="GPUH_0001585601-mRNA-1">
    <property type="protein sequence ID" value="GPUH_0001585601-mRNA-1"/>
    <property type="gene ID" value="GPUH_0001585601"/>
</dbReference>
<keyword evidence="5" id="KW-1185">Reference proteome</keyword>
<accession>A0A183E4E3</accession>
<dbReference type="Pfam" id="PF22969">
    <property type="entry name" value="Ig_NUP210_2nd"/>
    <property type="match status" value="1"/>
</dbReference>